<organism evidence="2 3">
    <name type="scientific">Suttonella indologenes</name>
    <dbReference type="NCBI Taxonomy" id="13276"/>
    <lineage>
        <taxon>Bacteria</taxon>
        <taxon>Pseudomonadati</taxon>
        <taxon>Pseudomonadota</taxon>
        <taxon>Gammaproteobacteria</taxon>
        <taxon>Cardiobacteriales</taxon>
        <taxon>Cardiobacteriaceae</taxon>
        <taxon>Suttonella</taxon>
    </lineage>
</organism>
<dbReference type="OrthoDB" id="7068502at2"/>
<keyword evidence="1" id="KW-0175">Coiled coil</keyword>
<evidence type="ECO:0000256" key="1">
    <source>
        <dbReference type="SAM" id="Coils"/>
    </source>
</evidence>
<reference evidence="2 3" key="1">
    <citation type="submission" date="2018-06" db="EMBL/GenBank/DDBJ databases">
        <authorList>
            <consortium name="Pathogen Informatics"/>
            <person name="Doyle S."/>
        </authorList>
    </citation>
    <scope>NUCLEOTIDE SEQUENCE [LARGE SCALE GENOMIC DNA]</scope>
    <source>
        <strain evidence="2 3">NCTC10717</strain>
    </source>
</reference>
<gene>
    <name evidence="2" type="ORF">NCTC10717_01415</name>
</gene>
<accession>A0A380MZS1</accession>
<feature type="coiled-coil region" evidence="1">
    <location>
        <begin position="76"/>
        <end position="103"/>
    </location>
</feature>
<dbReference type="EMBL" id="UHIA01000004">
    <property type="protein sequence ID" value="SUO97373.1"/>
    <property type="molecule type" value="Genomic_DNA"/>
</dbReference>
<dbReference type="RefSeq" id="WP_115218600.1">
    <property type="nucleotide sequence ID" value="NZ_UHIA01000004.1"/>
</dbReference>
<protein>
    <submittedName>
        <fullName evidence="2">Uncharacterized protein</fullName>
    </submittedName>
</protein>
<evidence type="ECO:0000313" key="2">
    <source>
        <dbReference type="EMBL" id="SUO97373.1"/>
    </source>
</evidence>
<dbReference type="Proteomes" id="UP000254575">
    <property type="component" value="Unassembled WGS sequence"/>
</dbReference>
<name>A0A380MZS1_9GAMM</name>
<evidence type="ECO:0000313" key="3">
    <source>
        <dbReference type="Proteomes" id="UP000254575"/>
    </source>
</evidence>
<keyword evidence="3" id="KW-1185">Reference proteome</keyword>
<sequence>MSVERLPIDELKRIEKQASNVLKRWRKLQKDFADLQNQHAKLQEEFRLTVDKNAEVLAAQGDSHRESLNVLEQQWNTRYERDVAALNQQLQELQQKHDITFQQQQAENQLRFDALHQELKQERNVKAALIARVRGVDHE</sequence>
<dbReference type="AlphaFoldDB" id="A0A380MZS1"/>
<feature type="coiled-coil region" evidence="1">
    <location>
        <begin position="11"/>
        <end position="45"/>
    </location>
</feature>
<proteinExistence type="predicted"/>